<sequence>MKKNTSVLIDHSFENKNSTVIHIPDEPYTSHTSGVLSISVGKPIVCRPQAGSMLEGLAGIVPRSHADASVPAAAFFSYAVDIPESEAMFSYLRSLMTRLDAEKFSGCEPHYAQVCSRLAAKGETCETMRAVLRKAKRLDYLAATAGGGVKSIPGMVADIFKNPIPEHFKKTDSIRIELSETAKVAATFAGIEQASDVGGGQLLSLGLVPFDDGDRYYLAPNRNKLVEPVRQVMEAMSPNIINKAWQKFMLGQTATVRNALVVIPFRSIIEKSVANGVRIPLGMLQDFLYYYIEYSARRFGPLWLLGRSDWEGEYDKLKQVSAGDLTADIARKIAMLPVDSIRFYRVMLAKLISPGKLAESALGVAGPVAASIVRALVKSRIEAVGGQSGLADAAGKIAALPVRSLANGAGFAIEEPVDAGARKLSEWADMKLPPIACRNTAGERNRE</sequence>
<organism evidence="1 2">
    <name type="scientific">Burkholderia singularis</name>
    <dbReference type="NCBI Taxonomy" id="1503053"/>
    <lineage>
        <taxon>Bacteria</taxon>
        <taxon>Pseudomonadati</taxon>
        <taxon>Pseudomonadota</taxon>
        <taxon>Betaproteobacteria</taxon>
        <taxon>Burkholderiales</taxon>
        <taxon>Burkholderiaceae</taxon>
        <taxon>Burkholderia</taxon>
        <taxon>pseudomallei group</taxon>
    </lineage>
</organism>
<name>A0A238H0X0_9BURK</name>
<reference evidence="1 2" key="1">
    <citation type="submission" date="2017-04" db="EMBL/GenBank/DDBJ databases">
        <authorList>
            <person name="Afonso C.L."/>
            <person name="Miller P.J."/>
            <person name="Scott M.A."/>
            <person name="Spackman E."/>
            <person name="Goraichik I."/>
            <person name="Dimitrov K.M."/>
            <person name="Suarez D.L."/>
            <person name="Swayne D.E."/>
        </authorList>
    </citation>
    <scope>NUCLEOTIDE SEQUENCE [LARGE SCALE GENOMIC DNA]</scope>
    <source>
        <strain evidence="1">LMG 28154</strain>
    </source>
</reference>
<evidence type="ECO:0000313" key="1">
    <source>
        <dbReference type="EMBL" id="SMF98884.1"/>
    </source>
</evidence>
<accession>A0A238H0X0</accession>
<dbReference type="RefSeq" id="WP_143757327.1">
    <property type="nucleotide sequence ID" value="NZ_FXAN01000035.1"/>
</dbReference>
<evidence type="ECO:0000313" key="2">
    <source>
        <dbReference type="Proteomes" id="UP000198460"/>
    </source>
</evidence>
<proteinExistence type="predicted"/>
<dbReference type="Proteomes" id="UP000198460">
    <property type="component" value="Unassembled WGS sequence"/>
</dbReference>
<gene>
    <name evidence="1" type="ORF">BSIN_2727</name>
</gene>
<dbReference type="AlphaFoldDB" id="A0A238H0X0"/>
<protein>
    <submittedName>
        <fullName evidence="1">Methyl-accepting chemotaxis protein</fullName>
    </submittedName>
</protein>
<dbReference type="EMBL" id="FXAN01000035">
    <property type="protein sequence ID" value="SMF98884.1"/>
    <property type="molecule type" value="Genomic_DNA"/>
</dbReference>